<dbReference type="InterPro" id="IPR027417">
    <property type="entry name" value="P-loop_NTPase"/>
</dbReference>
<dbReference type="SUPFAM" id="SSF52540">
    <property type="entry name" value="P-loop containing nucleoside triphosphate hydrolases"/>
    <property type="match status" value="1"/>
</dbReference>
<dbReference type="InterPro" id="IPR051162">
    <property type="entry name" value="T4SS_component"/>
</dbReference>
<reference evidence="2 3" key="1">
    <citation type="journal article" date="2016" name="Environ. Microbiol.">
        <title>Genomic resolution of a cold subsurface aquifer community provides metabolic insights for novel microbes adapted to high CO concentrations.</title>
        <authorList>
            <person name="Probst A.J."/>
            <person name="Castelle C.J."/>
            <person name="Singh A."/>
            <person name="Brown C.T."/>
            <person name="Anantharaman K."/>
            <person name="Sharon I."/>
            <person name="Hug L.A."/>
            <person name="Burstein D."/>
            <person name="Emerson J.B."/>
            <person name="Thomas B.C."/>
            <person name="Banfield J.F."/>
        </authorList>
    </citation>
    <scope>NUCLEOTIDE SEQUENCE [LARGE SCALE GENOMIC DNA]</scope>
    <source>
        <strain evidence="2">CG1_02_42_45</strain>
    </source>
</reference>
<evidence type="ECO:0000259" key="1">
    <source>
        <dbReference type="Pfam" id="PF19044"/>
    </source>
</evidence>
<evidence type="ECO:0000313" key="2">
    <source>
        <dbReference type="EMBL" id="OIN89506.1"/>
    </source>
</evidence>
<feature type="domain" description="TraG P-loop" evidence="1">
    <location>
        <begin position="401"/>
        <end position="545"/>
    </location>
</feature>
<name>A0A1J4RSY6_9BACT</name>
<evidence type="ECO:0000313" key="3">
    <source>
        <dbReference type="Proteomes" id="UP000182753"/>
    </source>
</evidence>
<dbReference type="InterPro" id="IPR043964">
    <property type="entry name" value="P-loop_TraG"/>
</dbReference>
<dbReference type="AlphaFoldDB" id="A0A1J4RSY6"/>
<dbReference type="Proteomes" id="UP000182753">
    <property type="component" value="Unassembled WGS sequence"/>
</dbReference>
<protein>
    <submittedName>
        <fullName evidence="2">Conjugal transfer protein TraC</fullName>
    </submittedName>
</protein>
<dbReference type="PANTHER" id="PTHR30121">
    <property type="entry name" value="UNCHARACTERIZED PROTEIN YJGR-RELATED"/>
    <property type="match status" value="1"/>
</dbReference>
<dbReference type="PANTHER" id="PTHR30121:SF6">
    <property type="entry name" value="SLR6007 PROTEIN"/>
    <property type="match status" value="1"/>
</dbReference>
<feature type="domain" description="TraG P-loop" evidence="1">
    <location>
        <begin position="241"/>
        <end position="321"/>
    </location>
</feature>
<comment type="caution">
    <text evidence="2">The sequence shown here is derived from an EMBL/GenBank/DDBJ whole genome shotgun (WGS) entry which is preliminary data.</text>
</comment>
<dbReference type="CDD" id="cd01127">
    <property type="entry name" value="TrwB_TraG_TraD_VirD4"/>
    <property type="match status" value="1"/>
</dbReference>
<accession>A0A1J4RSY6</accession>
<organism evidence="2 3">
    <name type="scientific">Candidatus Berkelbacteria bacterium CG1_02_42_45</name>
    <dbReference type="NCBI Taxonomy" id="1805036"/>
    <lineage>
        <taxon>Bacteria</taxon>
        <taxon>Candidatus Berkelbacteria</taxon>
    </lineage>
</organism>
<dbReference type="NCBIfam" id="NF045971">
    <property type="entry name" value="conju_CD1110"/>
    <property type="match status" value="1"/>
</dbReference>
<gene>
    <name evidence="2" type="ORF">AUJ40_01760</name>
</gene>
<proteinExistence type="predicted"/>
<sequence>MIAKETLDQREAEKVFHEGMLSVRDIIAPAAFVINPGYLQLGDTFCKTLFVYTYPRYLEANWLSPIINYDITMDIGLHIHPLETANVMRELKTQVGKIQSSMMIAQEKGAPRDPELETALGDVEALRDVLQRGEVRLFQLGLYFTIYAHTLEELGTLTKQLESTLGGMLIYTKETLLQMDSGFVATAPLLRDAISVLRNLDTGSLSSVFPFTSSELTQEDGILYGVNRHNNSLIIFDRFNLENANSVVFAKSGSGKSYMIKLEALRSLMFGTDIIIVDPENEYKNLCDAVGGSYLRISLNSQQRINPFDLPRGLDPEKESGEDILRSTISSLHGLINLMVGGLTPEEDALVEKGLYEAYALKDITTDPESQKNEPPIMQDLYNVLSNMNGTESITRRLSKYVEGTFAGLFNAPTNFELKPGFVVFSVRDLEEQLRPAAMYIILNYIWTKIRMDMRRRLMIIDEAWWMMQYEDSAKFLHGLAKRARKYYLGLTIISQDVEDFLSSRFGKAIVSNSSMQVLLKQSTASVDIVAETFGLTEGEKYLLLESDIGEGLFFAGLNHVAIKVIASYSEDQIITTNPEQLLAQAGTTPTDQQEL</sequence>
<dbReference type="Pfam" id="PF19044">
    <property type="entry name" value="P-loop_TraG"/>
    <property type="match status" value="2"/>
</dbReference>
<dbReference type="Gene3D" id="1.10.8.730">
    <property type="match status" value="1"/>
</dbReference>
<dbReference type="EMBL" id="MNUJ01000037">
    <property type="protein sequence ID" value="OIN89506.1"/>
    <property type="molecule type" value="Genomic_DNA"/>
</dbReference>
<dbReference type="Gene3D" id="3.40.50.300">
    <property type="entry name" value="P-loop containing nucleotide triphosphate hydrolases"/>
    <property type="match status" value="1"/>
</dbReference>